<evidence type="ECO:0000256" key="1">
    <source>
        <dbReference type="ARBA" id="ARBA00007749"/>
    </source>
</evidence>
<keyword evidence="4" id="KW-0862">Zinc</keyword>
<evidence type="ECO:0000256" key="4">
    <source>
        <dbReference type="ARBA" id="ARBA00022833"/>
    </source>
</evidence>
<dbReference type="PANTHER" id="PTHR42978:SF6">
    <property type="entry name" value="QUORUM-QUENCHING LACTONASE YTNP-RELATED"/>
    <property type="match status" value="1"/>
</dbReference>
<dbReference type="GO" id="GO:0016787">
    <property type="term" value="F:hydrolase activity"/>
    <property type="evidence" value="ECO:0007669"/>
    <property type="project" value="UniProtKB-KW"/>
</dbReference>
<dbReference type="EMBL" id="JACKXE010000001">
    <property type="protein sequence ID" value="MBB6627567.1"/>
    <property type="molecule type" value="Genomic_DNA"/>
</dbReference>
<dbReference type="GO" id="GO:0046872">
    <property type="term" value="F:metal ion binding"/>
    <property type="evidence" value="ECO:0007669"/>
    <property type="project" value="UniProtKB-KW"/>
</dbReference>
<dbReference type="CDD" id="cd16277">
    <property type="entry name" value="metallo-hydrolase-like_MBL-fold"/>
    <property type="match status" value="1"/>
</dbReference>
<proteinExistence type="inferred from homology"/>
<keyword evidence="3 6" id="KW-0378">Hydrolase</keyword>
<accession>A0A7X0VB38</accession>
<name>A0A7X0VB38_9ACTN</name>
<dbReference type="RefSeq" id="WP_185252712.1">
    <property type="nucleotide sequence ID" value="NZ_JACKXE010000001.1"/>
</dbReference>
<evidence type="ECO:0000256" key="2">
    <source>
        <dbReference type="ARBA" id="ARBA00022723"/>
    </source>
</evidence>
<comment type="caution">
    <text evidence="6">The sequence shown here is derived from an EMBL/GenBank/DDBJ whole genome shotgun (WGS) entry which is preliminary data.</text>
</comment>
<evidence type="ECO:0000259" key="5">
    <source>
        <dbReference type="SMART" id="SM00849"/>
    </source>
</evidence>
<dbReference type="Pfam" id="PF00753">
    <property type="entry name" value="Lactamase_B"/>
    <property type="match status" value="1"/>
</dbReference>
<reference evidence="6 7" key="1">
    <citation type="submission" date="2020-08" db="EMBL/GenBank/DDBJ databases">
        <authorList>
            <person name="Seo M.-J."/>
        </authorList>
    </citation>
    <scope>NUCLEOTIDE SEQUENCE [LARGE SCALE GENOMIC DNA]</scope>
    <source>
        <strain evidence="6 7">KIGAM211</strain>
    </source>
</reference>
<evidence type="ECO:0000256" key="3">
    <source>
        <dbReference type="ARBA" id="ARBA00022801"/>
    </source>
</evidence>
<evidence type="ECO:0000313" key="7">
    <source>
        <dbReference type="Proteomes" id="UP000523955"/>
    </source>
</evidence>
<dbReference type="InterPro" id="IPR001279">
    <property type="entry name" value="Metallo-B-lactamas"/>
</dbReference>
<dbReference type="InterPro" id="IPR051013">
    <property type="entry name" value="MBL_superfamily_lactonases"/>
</dbReference>
<gene>
    <name evidence="6" type="ORF">H5V45_09550</name>
</gene>
<organism evidence="6 7">
    <name type="scientific">Nocardioides luti</name>
    <dbReference type="NCBI Taxonomy" id="2761101"/>
    <lineage>
        <taxon>Bacteria</taxon>
        <taxon>Bacillati</taxon>
        <taxon>Actinomycetota</taxon>
        <taxon>Actinomycetes</taxon>
        <taxon>Propionibacteriales</taxon>
        <taxon>Nocardioidaceae</taxon>
        <taxon>Nocardioides</taxon>
    </lineage>
</organism>
<dbReference type="SUPFAM" id="SSF56281">
    <property type="entry name" value="Metallo-hydrolase/oxidoreductase"/>
    <property type="match status" value="1"/>
</dbReference>
<keyword evidence="7" id="KW-1185">Reference proteome</keyword>
<keyword evidence="2" id="KW-0479">Metal-binding</keyword>
<evidence type="ECO:0000313" key="6">
    <source>
        <dbReference type="EMBL" id="MBB6627567.1"/>
    </source>
</evidence>
<dbReference type="PANTHER" id="PTHR42978">
    <property type="entry name" value="QUORUM-QUENCHING LACTONASE YTNP-RELATED-RELATED"/>
    <property type="match status" value="1"/>
</dbReference>
<feature type="domain" description="Metallo-beta-lactamase" evidence="5">
    <location>
        <begin position="61"/>
        <end position="269"/>
    </location>
</feature>
<dbReference type="SMART" id="SM00849">
    <property type="entry name" value="Lactamase_B"/>
    <property type="match status" value="1"/>
</dbReference>
<dbReference type="InterPro" id="IPR036866">
    <property type="entry name" value="RibonucZ/Hydroxyglut_hydro"/>
</dbReference>
<dbReference type="AlphaFoldDB" id="A0A7X0VB38"/>
<dbReference type="Proteomes" id="UP000523955">
    <property type="component" value="Unassembled WGS sequence"/>
</dbReference>
<comment type="similarity">
    <text evidence="1">Belongs to the metallo-beta-lactamase superfamily.</text>
</comment>
<protein>
    <submittedName>
        <fullName evidence="6">MBL fold metallo-hydrolase</fullName>
    </submittedName>
</protein>
<dbReference type="Gene3D" id="3.60.15.10">
    <property type="entry name" value="Ribonuclease Z/Hydroxyacylglutathione hydrolase-like"/>
    <property type="match status" value="1"/>
</dbReference>
<sequence length="293" mass="32822">MSRLDVDTYTIDDMTIHRVVELVAPFMPATEMLPALTSEVLDENRGWLGSQLAENNYFVLTYQSFVVRTPHHTVVVDTGLGNDKDRGRPEWHRKTDDQFLSGLARVGVRPEDVDYVICTHLHADHVGWNTRLVQGRWQPTFPRARYILHRDELAATAGRHRESGDQPYADSILPILDAGLADVVDEDFSIGDHGRLLLTAGHTAGHVAVRFGRRRDRVVFSGDLLHVALQIRYPELSFFKDLDPRAAAVTRRAFLERYAETDTVCCTGHIPTSGPATVRRRGDGFALAASRGT</sequence>